<dbReference type="AlphaFoldDB" id="A0A1Y4R4X6"/>
<evidence type="ECO:0000313" key="2">
    <source>
        <dbReference type="EMBL" id="OUQ11563.1"/>
    </source>
</evidence>
<dbReference type="SUPFAM" id="SSF55961">
    <property type="entry name" value="Bet v1-like"/>
    <property type="match status" value="1"/>
</dbReference>
<dbReference type="EMBL" id="NFLC01000002">
    <property type="protein sequence ID" value="OUQ11563.1"/>
    <property type="molecule type" value="Genomic_DNA"/>
</dbReference>
<comment type="similarity">
    <text evidence="1">Belongs to the AHA1 family.</text>
</comment>
<proteinExistence type="inferred from homology"/>
<comment type="caution">
    <text evidence="2">The sequence shown here is derived from an EMBL/GenBank/DDBJ whole genome shotgun (WGS) entry which is preliminary data.</text>
</comment>
<organism evidence="2 3">
    <name type="scientific">Enterococcus cecorum</name>
    <dbReference type="NCBI Taxonomy" id="44008"/>
    <lineage>
        <taxon>Bacteria</taxon>
        <taxon>Bacillati</taxon>
        <taxon>Bacillota</taxon>
        <taxon>Bacilli</taxon>
        <taxon>Lactobacillales</taxon>
        <taxon>Enterococcaceae</taxon>
        <taxon>Enterococcus</taxon>
    </lineage>
</organism>
<evidence type="ECO:0000256" key="1">
    <source>
        <dbReference type="ARBA" id="ARBA00006817"/>
    </source>
</evidence>
<dbReference type="InterPro" id="IPR013538">
    <property type="entry name" value="ASHA1/2-like_C"/>
</dbReference>
<name>A0A1Y4R4X6_9ENTE</name>
<protein>
    <submittedName>
        <fullName evidence="2">Polyketide cyclase</fullName>
    </submittedName>
</protein>
<accession>A0A1Y4R4X6</accession>
<gene>
    <name evidence="2" type="ORF">B5E88_01505</name>
</gene>
<dbReference type="InterPro" id="IPR023393">
    <property type="entry name" value="START-like_dom_sf"/>
</dbReference>
<sequence>MAEIIQIQVDVQGDLATIWHYWNEPKHIEQWHSASPDWHTINAQNDLRVGGSLTSRMEAKDGAMGFDFGGVYTEVVANQRLAYTLGDGREVTVTFSQIAPGLVHVVATFEAESQNPVELQKQGWQAILNHFKEYVEENV</sequence>
<evidence type="ECO:0000313" key="3">
    <source>
        <dbReference type="Proteomes" id="UP000196074"/>
    </source>
</evidence>
<dbReference type="Proteomes" id="UP000196074">
    <property type="component" value="Unassembled WGS sequence"/>
</dbReference>
<reference evidence="3" key="1">
    <citation type="submission" date="2017-04" db="EMBL/GenBank/DDBJ databases">
        <title>Function of individual gut microbiota members based on whole genome sequencing of pure cultures obtained from chicken caecum.</title>
        <authorList>
            <person name="Medvecky M."/>
            <person name="Cejkova D."/>
            <person name="Polansky O."/>
            <person name="Karasova D."/>
            <person name="Kubasova T."/>
            <person name="Cizek A."/>
            <person name="Rychlik I."/>
        </authorList>
    </citation>
    <scope>NUCLEOTIDE SEQUENCE [LARGE SCALE GENOMIC DNA]</scope>
    <source>
        <strain evidence="3">An144</strain>
    </source>
</reference>
<dbReference type="RefSeq" id="WP_047242236.1">
    <property type="nucleotide sequence ID" value="NZ_CP010060.1"/>
</dbReference>
<dbReference type="Pfam" id="PF08327">
    <property type="entry name" value="AHSA1"/>
    <property type="match status" value="1"/>
</dbReference>
<dbReference type="Gene3D" id="3.30.530.20">
    <property type="match status" value="1"/>
</dbReference>